<gene>
    <name evidence="7" type="ORF">LADA_0D03136G</name>
</gene>
<dbReference type="PANTHER" id="PTHR48030">
    <property type="entry name" value="SPLICING FACTOR 3B SUBUNIT 4"/>
    <property type="match status" value="1"/>
</dbReference>
<dbReference type="Pfam" id="PF00076">
    <property type="entry name" value="RRM_1"/>
    <property type="match status" value="2"/>
</dbReference>
<evidence type="ECO:0000259" key="6">
    <source>
        <dbReference type="PROSITE" id="PS50102"/>
    </source>
</evidence>
<sequence length="216" mass="24281">MNGHNKIQEFTVYIGNVAPEVTKEVIYELFLQVAPIKSIRYPKDRVLETHQGFAFVEFYNAADTEYACKCFNNAVKLFGRILKVRRANAGGGASNSSAEASNLSGLHGGAKLFVKNVDKLVDEQALGKIFAKFGPLLKAPEIFHLKQNQLRCAFVYYTTFEHSDKALAKLNNQMVMNSCISVDYALREDSRTEKHGDEIERLLDAEASRRQVKLDI</sequence>
<comment type="subcellular location">
    <subcellularLocation>
        <location evidence="1">Nucleus</location>
    </subcellularLocation>
</comment>
<evidence type="ECO:0000313" key="8">
    <source>
        <dbReference type="Proteomes" id="UP000190274"/>
    </source>
</evidence>
<dbReference type="FunFam" id="3.30.70.330:FF:000895">
    <property type="entry name" value="Hsh49p"/>
    <property type="match status" value="1"/>
</dbReference>
<dbReference type="GO" id="GO:0005686">
    <property type="term" value="C:U2 snRNP"/>
    <property type="evidence" value="ECO:0007669"/>
    <property type="project" value="EnsemblFungi"/>
</dbReference>
<dbReference type="EMBL" id="LT598454">
    <property type="protein sequence ID" value="SCU84678.1"/>
    <property type="molecule type" value="Genomic_DNA"/>
</dbReference>
<dbReference type="GO" id="GO:0071004">
    <property type="term" value="C:U2-type prespliceosome"/>
    <property type="evidence" value="ECO:0007669"/>
    <property type="project" value="EnsemblFungi"/>
</dbReference>
<protein>
    <submittedName>
        <fullName evidence="7">LADA_0D03136g1_1</fullName>
    </submittedName>
</protein>
<evidence type="ECO:0000256" key="3">
    <source>
        <dbReference type="ARBA" id="ARBA00022884"/>
    </source>
</evidence>
<keyword evidence="8" id="KW-1185">Reference proteome</keyword>
<dbReference type="Proteomes" id="UP000190274">
    <property type="component" value="Chromosome D"/>
</dbReference>
<keyword evidence="4" id="KW-0539">Nucleus</keyword>
<dbReference type="InterPro" id="IPR012677">
    <property type="entry name" value="Nucleotide-bd_a/b_plait_sf"/>
</dbReference>
<keyword evidence="3 5" id="KW-0694">RNA-binding</keyword>
<evidence type="ECO:0000256" key="2">
    <source>
        <dbReference type="ARBA" id="ARBA00022737"/>
    </source>
</evidence>
<dbReference type="OrthoDB" id="10259687at2759"/>
<evidence type="ECO:0000256" key="4">
    <source>
        <dbReference type="ARBA" id="ARBA00023242"/>
    </source>
</evidence>
<keyword evidence="2" id="KW-0677">Repeat</keyword>
<dbReference type="GO" id="GO:0003723">
    <property type="term" value="F:RNA binding"/>
    <property type="evidence" value="ECO:0007669"/>
    <property type="project" value="UniProtKB-UniRule"/>
</dbReference>
<dbReference type="GO" id="GO:0000398">
    <property type="term" value="P:mRNA splicing, via spliceosome"/>
    <property type="evidence" value="ECO:0007669"/>
    <property type="project" value="EnsemblFungi"/>
</dbReference>
<dbReference type="SMART" id="SM00360">
    <property type="entry name" value="RRM"/>
    <property type="match status" value="2"/>
</dbReference>
<dbReference type="SUPFAM" id="SSF54928">
    <property type="entry name" value="RNA-binding domain, RBD"/>
    <property type="match status" value="1"/>
</dbReference>
<dbReference type="AlphaFoldDB" id="A0A1G4J4M7"/>
<dbReference type="GO" id="GO:0071011">
    <property type="term" value="C:precatalytic spliceosome"/>
    <property type="evidence" value="ECO:0007669"/>
    <property type="project" value="TreeGrafter"/>
</dbReference>
<evidence type="ECO:0000256" key="5">
    <source>
        <dbReference type="PROSITE-ProRule" id="PRU00176"/>
    </source>
</evidence>
<dbReference type="PANTHER" id="PTHR48030:SF3">
    <property type="entry name" value="SPLICING FACTOR 3B SUBUNIT 4"/>
    <property type="match status" value="1"/>
</dbReference>
<dbReference type="PROSITE" id="PS50102">
    <property type="entry name" value="RRM"/>
    <property type="match status" value="2"/>
</dbReference>
<evidence type="ECO:0000256" key="1">
    <source>
        <dbReference type="ARBA" id="ARBA00004123"/>
    </source>
</evidence>
<dbReference type="InterPro" id="IPR035979">
    <property type="entry name" value="RBD_domain_sf"/>
</dbReference>
<dbReference type="InterPro" id="IPR000504">
    <property type="entry name" value="RRM_dom"/>
</dbReference>
<feature type="domain" description="RRM" evidence="6">
    <location>
        <begin position="110"/>
        <end position="187"/>
    </location>
</feature>
<evidence type="ECO:0000313" key="7">
    <source>
        <dbReference type="EMBL" id="SCU84678.1"/>
    </source>
</evidence>
<organism evidence="7 8">
    <name type="scientific">Lachancea dasiensis</name>
    <dbReference type="NCBI Taxonomy" id="1072105"/>
    <lineage>
        <taxon>Eukaryota</taxon>
        <taxon>Fungi</taxon>
        <taxon>Dikarya</taxon>
        <taxon>Ascomycota</taxon>
        <taxon>Saccharomycotina</taxon>
        <taxon>Saccharomycetes</taxon>
        <taxon>Saccharomycetales</taxon>
        <taxon>Saccharomycetaceae</taxon>
        <taxon>Lachancea</taxon>
    </lineage>
</organism>
<dbReference type="InterPro" id="IPR052084">
    <property type="entry name" value="SF3B4_spliceosome_assoc"/>
</dbReference>
<proteinExistence type="predicted"/>
<dbReference type="STRING" id="1266660.A0A1G4J4M7"/>
<feature type="domain" description="RRM" evidence="6">
    <location>
        <begin position="10"/>
        <end position="89"/>
    </location>
</feature>
<accession>A0A1G4J4M7</accession>
<dbReference type="GO" id="GO:0005730">
    <property type="term" value="C:nucleolus"/>
    <property type="evidence" value="ECO:0007669"/>
    <property type="project" value="TreeGrafter"/>
</dbReference>
<name>A0A1G4J4M7_9SACH</name>
<dbReference type="Gene3D" id="3.30.70.330">
    <property type="match status" value="2"/>
</dbReference>
<reference evidence="7 8" key="1">
    <citation type="submission" date="2016-03" db="EMBL/GenBank/DDBJ databases">
        <authorList>
            <person name="Devillers H."/>
        </authorList>
    </citation>
    <scope>NUCLEOTIDE SEQUENCE [LARGE SCALE GENOMIC DNA]</scope>
    <source>
        <strain evidence="7">CBS 10888</strain>
    </source>
</reference>
<dbReference type="GO" id="GO:0048026">
    <property type="term" value="P:positive regulation of mRNA splicing, via spliceosome"/>
    <property type="evidence" value="ECO:0007669"/>
    <property type="project" value="TreeGrafter"/>
</dbReference>